<feature type="non-terminal residue" evidence="8">
    <location>
        <position position="1"/>
    </location>
</feature>
<evidence type="ECO:0000259" key="4">
    <source>
        <dbReference type="Pfam" id="PF05592"/>
    </source>
</evidence>
<dbReference type="InterPro" id="IPR035398">
    <property type="entry name" value="Bac_rhamnosid_C"/>
</dbReference>
<evidence type="ECO:0000256" key="3">
    <source>
        <dbReference type="ARBA" id="ARBA00022801"/>
    </source>
</evidence>
<dbReference type="Pfam" id="PF05592">
    <property type="entry name" value="Bac_rhamnosid"/>
    <property type="match status" value="1"/>
</dbReference>
<reference evidence="8" key="1">
    <citation type="submission" date="2019-03" db="EMBL/GenBank/DDBJ databases">
        <title>Single cell metagenomics reveals metabolic interactions within the superorganism composed of flagellate Streblomastix strix and complex community of Bacteroidetes bacteria on its surface.</title>
        <authorList>
            <person name="Treitli S.C."/>
            <person name="Kolisko M."/>
            <person name="Husnik F."/>
            <person name="Keeling P."/>
            <person name="Hampl V."/>
        </authorList>
    </citation>
    <scope>NUCLEOTIDE SEQUENCE</scope>
    <source>
        <strain evidence="8">STM</strain>
    </source>
</reference>
<dbReference type="PANTHER" id="PTHR33307">
    <property type="entry name" value="ALPHA-RHAMNOSIDASE (EUROFUNG)"/>
    <property type="match status" value="1"/>
</dbReference>
<comment type="caution">
    <text evidence="8">The sequence shown here is derived from an EMBL/GenBank/DDBJ whole genome shotgun (WGS) entry which is preliminary data.</text>
</comment>
<dbReference type="SUPFAM" id="SSF48208">
    <property type="entry name" value="Six-hairpin glycosidases"/>
    <property type="match status" value="1"/>
</dbReference>
<dbReference type="InterPro" id="IPR012341">
    <property type="entry name" value="6hp_glycosidase-like_sf"/>
</dbReference>
<dbReference type="Pfam" id="PF17390">
    <property type="entry name" value="Bac_rhamnosid_C"/>
    <property type="match status" value="1"/>
</dbReference>
<dbReference type="Gene3D" id="2.60.120.260">
    <property type="entry name" value="Galactose-binding domain-like"/>
    <property type="match status" value="2"/>
</dbReference>
<organism evidence="8">
    <name type="scientific">termite gut metagenome</name>
    <dbReference type="NCBI Taxonomy" id="433724"/>
    <lineage>
        <taxon>unclassified sequences</taxon>
        <taxon>metagenomes</taxon>
        <taxon>organismal metagenomes</taxon>
    </lineage>
</organism>
<evidence type="ECO:0000256" key="2">
    <source>
        <dbReference type="ARBA" id="ARBA00012652"/>
    </source>
</evidence>
<evidence type="ECO:0000259" key="5">
    <source>
        <dbReference type="Pfam" id="PF08531"/>
    </source>
</evidence>
<evidence type="ECO:0000313" key="8">
    <source>
        <dbReference type="EMBL" id="KAA6341940.1"/>
    </source>
</evidence>
<dbReference type="InterPro" id="IPR008928">
    <property type="entry name" value="6-hairpin_glycosidase_sf"/>
</dbReference>
<keyword evidence="3" id="KW-0378">Hydrolase</keyword>
<feature type="domain" description="Bacterial alpha-L-rhamnosidase N-terminal" evidence="5">
    <location>
        <begin position="2"/>
        <end position="119"/>
    </location>
</feature>
<dbReference type="Pfam" id="PF08531">
    <property type="entry name" value="Bac_rhamnosid_N"/>
    <property type="match status" value="1"/>
</dbReference>
<accession>A0A5J4S9A7</accession>
<dbReference type="PANTHER" id="PTHR33307:SF6">
    <property type="entry name" value="ALPHA-RHAMNOSIDASE (EUROFUNG)-RELATED"/>
    <property type="match status" value="1"/>
</dbReference>
<dbReference type="InterPro" id="IPR016007">
    <property type="entry name" value="Alpha_rhamnosid"/>
</dbReference>
<dbReference type="GO" id="GO:0005975">
    <property type="term" value="P:carbohydrate metabolic process"/>
    <property type="evidence" value="ECO:0007669"/>
    <property type="project" value="InterPro"/>
</dbReference>
<dbReference type="InterPro" id="IPR013737">
    <property type="entry name" value="Bac_rhamnosid_N"/>
</dbReference>
<dbReference type="AlphaFoldDB" id="A0A5J4S9A7"/>
<dbReference type="InterPro" id="IPR008902">
    <property type="entry name" value="Rhamnosid_concanavalin"/>
</dbReference>
<feature type="domain" description="Alpha-L-rhamnosidase C-terminal" evidence="7">
    <location>
        <begin position="580"/>
        <end position="658"/>
    </location>
</feature>
<proteinExistence type="predicted"/>
<name>A0A5J4S9A7_9ZZZZ</name>
<dbReference type="InterPro" id="IPR035396">
    <property type="entry name" value="Bac_rhamnosid6H"/>
</dbReference>
<dbReference type="Gene3D" id="2.60.420.10">
    <property type="entry name" value="Maltose phosphorylase, domain 3"/>
    <property type="match status" value="1"/>
</dbReference>
<dbReference type="GO" id="GO:0030596">
    <property type="term" value="F:alpha-L-rhamnosidase activity"/>
    <property type="evidence" value="ECO:0007669"/>
    <property type="project" value="UniProtKB-EC"/>
</dbReference>
<evidence type="ECO:0000259" key="6">
    <source>
        <dbReference type="Pfam" id="PF17389"/>
    </source>
</evidence>
<sequence length="692" mass="78522">SIQKKTNTLGVVLGNGRFFNMRPGGVKHFGFPKMIVQLEIEYTDGNRQTVISDTTWKVTTDGPIRTNNEFDGEEYDANKEMPGWNKSGFDAGNWLQAEQTNSPGGALKAQINPNIRVMEVIKPVAIAEPNPGKYILDMGQNMVGRLKIQTKGKKGDCVKLRFAETLKPDGTLYLDNIRGAEVTDKYTLKGISGESWEPVFTYHGFRYVEITGYPGKPSLNDFEGKVLYDEMETTGTFETSNPVLNQIYKNAYWGIRSNYRGMPTDCPQRDERMGWLGDRATGSLGESFVFDNYHLYAKWLDDIEDSQLENGSIPDVAPNYWAIYNDDVTWPAAYLIIANMLYNQYNNIEPIVKHYDSMKKWLLYMKDSYMVDYLMPRDTYGDWCMPPENPGLIHSNDPARKTDGQLLGTSFYYHLCSLMERFAKLLDKQEDAETYAQLSLKVKEAFNKKFFNTKTKQYGNNTVTANLISLCYGMAPLEYETEVFRNITDKTENEFNNHISTGLIGIQWLMRGLSDRGRFDLAFRIATNLDYPSWGYMIESGATTIWELWNGNTASADMNSGNHVMLLGDFVVWCYEYLAGIQNTSETSTGFKHITMRPYSTEQLNYVKASYHSIHGVIKSAWNIKENVMQWDISVPCNTSATVYIPASSKDRVTESGKQASSAEGVQFVNTEGEYVVFEVASGNYSFTAETK</sequence>
<dbReference type="Gene3D" id="1.50.10.10">
    <property type="match status" value="1"/>
</dbReference>
<evidence type="ECO:0000259" key="7">
    <source>
        <dbReference type="Pfam" id="PF17390"/>
    </source>
</evidence>
<feature type="domain" description="Alpha-L-rhamnosidase concanavalin-like" evidence="4">
    <location>
        <begin position="130"/>
        <end position="227"/>
    </location>
</feature>
<evidence type="ECO:0000256" key="1">
    <source>
        <dbReference type="ARBA" id="ARBA00001445"/>
    </source>
</evidence>
<dbReference type="Pfam" id="PF17389">
    <property type="entry name" value="Bac_rhamnosid6H"/>
    <property type="match status" value="1"/>
</dbReference>
<dbReference type="EMBL" id="SNRY01000355">
    <property type="protein sequence ID" value="KAA6341940.1"/>
    <property type="molecule type" value="Genomic_DNA"/>
</dbReference>
<feature type="domain" description="Alpha-L-rhamnosidase six-hairpin glycosidase" evidence="6">
    <location>
        <begin position="233"/>
        <end position="577"/>
    </location>
</feature>
<comment type="catalytic activity">
    <reaction evidence="1">
        <text>Hydrolysis of terminal non-reducing alpha-L-rhamnose residues in alpha-L-rhamnosides.</text>
        <dbReference type="EC" id="3.2.1.40"/>
    </reaction>
</comment>
<protein>
    <recommendedName>
        <fullName evidence="2">alpha-L-rhamnosidase</fullName>
        <ecNumber evidence="2">3.2.1.40</ecNumber>
    </recommendedName>
</protein>
<dbReference type="PIRSF" id="PIRSF010631">
    <property type="entry name" value="A-rhamnsds"/>
    <property type="match status" value="1"/>
</dbReference>
<dbReference type="EC" id="3.2.1.40" evidence="2"/>
<gene>
    <name evidence="8" type="ORF">EZS27_010274</name>
</gene>